<evidence type="ECO:0000256" key="2">
    <source>
        <dbReference type="SAM" id="MobiDB-lite"/>
    </source>
</evidence>
<dbReference type="InterPro" id="IPR000315">
    <property type="entry name" value="Znf_B-box"/>
</dbReference>
<feature type="compositionally biased region" description="Basic and acidic residues" evidence="2">
    <location>
        <begin position="97"/>
        <end position="178"/>
    </location>
</feature>
<feature type="region of interest" description="Disordered" evidence="2">
    <location>
        <begin position="88"/>
        <end position="182"/>
    </location>
</feature>
<dbReference type="PANTHER" id="PTHR48125">
    <property type="entry name" value="LP07818P1"/>
    <property type="match status" value="1"/>
</dbReference>
<evidence type="ECO:0000259" key="3">
    <source>
        <dbReference type="PROSITE" id="PS50119"/>
    </source>
</evidence>
<proteinExistence type="predicted"/>
<feature type="region of interest" description="Disordered" evidence="2">
    <location>
        <begin position="749"/>
        <end position="804"/>
    </location>
</feature>
<sequence>MNDENEVLSPTLPSLGSSRPRPRRNHKLSATSSLSPTYTSLPSLFEDEKLSAFFPSLFQPSADLPDSPSSAPSVLRCNRGECYRYPSIQEETEALDEEKTNEQEKLEVEEIGRSEKDKEDEETKKKDEKRDEERMEKKEEWDDGTGKEKKLIETRKEEDKEEEEGKKQINNKVTRESECSCSSVVDEEVFYSLENAPCPPQPRPASHPPCLTPDSLPESYYTTNDGPSTEILSSPQSGGYDDEDVPMRFVYPPKISRLGSIYSHLTYSTTGSSSSDGESDTSATLPKKVTMRVKEKCREKGDVRDGKHAWSAEFERRNKTDTDIGEVSKNSQACRSCINPIESSDHAKKVPPAKPPRFRVSKRNSNNEDKRKSREDPVRYKKISDQDKLSAKRSASMTNILESNLEVTHERHHRLSRSPAKEVTGLLHPHTKGQGEKKDRERYSSFRYKDAAKIVSSIMSKKAPFLHRKDASKSKHHPTKKTGKEEPPSLLPPPSPPPSSPPSSPAPPLPRRLPPPASAPLELAPAPPAPVEEPKQNDTASEATRPSRKPRHKDQETLPLGSLDKAQETCPSHGALLHFYCVKCRVVVCRDCTVVAHSQGENHKVLDTLDSLATLRSEAVTMLRHYTILDTMHASLTEIYRKFTLQHRDVDMGAMGKRLEEGKYLAAVVKEAEQMVTTWTNLHQIRECVSQWEARQDKWGDLVFLASRCALLANMCFPSDTVQLRLGSWVMPTPWIQLSHLLQPYLRASTPQTSSSHSKDGQLKPGGSERALKIPSPVQEARKRSGSPYGGGSSTGGTDQPFPHNARQMVLSNLVPYIILNPDIRYFMHVGGPRDVDLTLVVVPVGDHARNCLQQRRSIAAKSPDMLSKANHRPPMDAITLMEQQMTSGLCKTRITAFSMPLGPSATSTVVKVTFTDVKVVGDGQGLPEIENGLKRGDLIVDHASSGRSSLSVVVRDIGDFPGLRLGRVTWGMDSLACLVDSEDTKRMESSSLRAKIKATVKREEEAVYDVVFGMDL</sequence>
<dbReference type="Pfam" id="PF00643">
    <property type="entry name" value="zf-B_box"/>
    <property type="match status" value="1"/>
</dbReference>
<comment type="caution">
    <text evidence="4">The sequence shown here is derived from an EMBL/GenBank/DDBJ whole genome shotgun (WGS) entry which is preliminary data.</text>
</comment>
<feature type="domain" description="B box-type" evidence="3">
    <location>
        <begin position="565"/>
        <end position="608"/>
    </location>
</feature>
<feature type="compositionally biased region" description="Low complexity" evidence="2">
    <location>
        <begin position="8"/>
        <end position="19"/>
    </location>
</feature>
<feature type="compositionally biased region" description="Basic and acidic residues" evidence="2">
    <location>
        <begin position="433"/>
        <end position="446"/>
    </location>
</feature>
<feature type="compositionally biased region" description="Pro residues" evidence="2">
    <location>
        <begin position="489"/>
        <end position="518"/>
    </location>
</feature>
<dbReference type="SMART" id="SM00336">
    <property type="entry name" value="BBOX"/>
    <property type="match status" value="1"/>
</dbReference>
<dbReference type="GO" id="GO:0008270">
    <property type="term" value="F:zinc ion binding"/>
    <property type="evidence" value="ECO:0007669"/>
    <property type="project" value="UniProtKB-KW"/>
</dbReference>
<dbReference type="Gene3D" id="3.30.160.60">
    <property type="entry name" value="Classic Zinc Finger"/>
    <property type="match status" value="1"/>
</dbReference>
<feature type="region of interest" description="Disordered" evidence="2">
    <location>
        <begin position="1"/>
        <end position="40"/>
    </location>
</feature>
<feature type="compositionally biased region" description="Low complexity" evidence="2">
    <location>
        <begin position="268"/>
        <end position="282"/>
    </location>
</feature>
<feature type="compositionally biased region" description="Pro residues" evidence="2">
    <location>
        <begin position="197"/>
        <end position="211"/>
    </location>
</feature>
<feature type="compositionally biased region" description="Low complexity" evidence="2">
    <location>
        <begin position="28"/>
        <end position="40"/>
    </location>
</feature>
<keyword evidence="1" id="KW-0863">Zinc-finger</keyword>
<keyword evidence="1" id="KW-0862">Zinc</keyword>
<feature type="compositionally biased region" description="Polar residues" evidence="2">
    <location>
        <begin position="393"/>
        <end position="406"/>
    </location>
</feature>
<dbReference type="AlphaFoldDB" id="A0AAW0TSX2"/>
<evidence type="ECO:0000256" key="1">
    <source>
        <dbReference type="PROSITE-ProRule" id="PRU00024"/>
    </source>
</evidence>
<feature type="region of interest" description="Disordered" evidence="2">
    <location>
        <begin position="194"/>
        <end position="245"/>
    </location>
</feature>
<dbReference type="SUPFAM" id="SSF57845">
    <property type="entry name" value="B-box zinc-binding domain"/>
    <property type="match status" value="1"/>
</dbReference>
<organism evidence="4 5">
    <name type="scientific">Scylla paramamosain</name>
    <name type="common">Mud crab</name>
    <dbReference type="NCBI Taxonomy" id="85552"/>
    <lineage>
        <taxon>Eukaryota</taxon>
        <taxon>Metazoa</taxon>
        <taxon>Ecdysozoa</taxon>
        <taxon>Arthropoda</taxon>
        <taxon>Crustacea</taxon>
        <taxon>Multicrustacea</taxon>
        <taxon>Malacostraca</taxon>
        <taxon>Eumalacostraca</taxon>
        <taxon>Eucarida</taxon>
        <taxon>Decapoda</taxon>
        <taxon>Pleocyemata</taxon>
        <taxon>Brachyura</taxon>
        <taxon>Eubrachyura</taxon>
        <taxon>Portunoidea</taxon>
        <taxon>Portunidae</taxon>
        <taxon>Portuninae</taxon>
        <taxon>Scylla</taxon>
    </lineage>
</organism>
<protein>
    <recommendedName>
        <fullName evidence="3">B box-type domain-containing protein</fullName>
    </recommendedName>
</protein>
<dbReference type="EMBL" id="JARAKH010000025">
    <property type="protein sequence ID" value="KAK8390590.1"/>
    <property type="molecule type" value="Genomic_DNA"/>
</dbReference>
<name>A0AAW0TSX2_SCYPA</name>
<gene>
    <name evidence="4" type="ORF">O3P69_010348</name>
</gene>
<feature type="region of interest" description="Disordered" evidence="2">
    <location>
        <begin position="461"/>
        <end position="560"/>
    </location>
</feature>
<keyword evidence="1" id="KW-0479">Metal-binding</keyword>
<reference evidence="4 5" key="1">
    <citation type="submission" date="2023-03" db="EMBL/GenBank/DDBJ databases">
        <title>High-quality genome of Scylla paramamosain provides insights in environmental adaptation.</title>
        <authorList>
            <person name="Zhang L."/>
        </authorList>
    </citation>
    <scope>NUCLEOTIDE SEQUENCE [LARGE SCALE GENOMIC DNA]</scope>
    <source>
        <strain evidence="4">LZ_2023a</strain>
        <tissue evidence="4">Muscle</tissue>
    </source>
</reference>
<dbReference type="PANTHER" id="PTHR48125:SF12">
    <property type="entry name" value="AT HOOK TRANSCRIPTION FACTOR FAMILY-RELATED"/>
    <property type="match status" value="1"/>
</dbReference>
<evidence type="ECO:0000313" key="4">
    <source>
        <dbReference type="EMBL" id="KAK8390590.1"/>
    </source>
</evidence>
<feature type="compositionally biased region" description="Polar residues" evidence="2">
    <location>
        <begin position="220"/>
        <end position="237"/>
    </location>
</feature>
<feature type="compositionally biased region" description="Basic and acidic residues" evidence="2">
    <location>
        <begin position="292"/>
        <end position="322"/>
    </location>
</feature>
<accession>A0AAW0TSX2</accession>
<feature type="region of interest" description="Disordered" evidence="2">
    <location>
        <begin position="266"/>
        <end position="446"/>
    </location>
</feature>
<keyword evidence="5" id="KW-1185">Reference proteome</keyword>
<dbReference type="PROSITE" id="PS50119">
    <property type="entry name" value="ZF_BBOX"/>
    <property type="match status" value="1"/>
</dbReference>
<dbReference type="Proteomes" id="UP001487740">
    <property type="component" value="Unassembled WGS sequence"/>
</dbReference>
<feature type="compositionally biased region" description="Basic and acidic residues" evidence="2">
    <location>
        <begin position="365"/>
        <end position="390"/>
    </location>
</feature>
<evidence type="ECO:0000313" key="5">
    <source>
        <dbReference type="Proteomes" id="UP001487740"/>
    </source>
</evidence>